<feature type="transmembrane region" description="Helical" evidence="8">
    <location>
        <begin position="134"/>
        <end position="153"/>
    </location>
</feature>
<keyword evidence="7 8" id="KW-0472">Membrane</keyword>
<feature type="transmembrane region" description="Helical" evidence="8">
    <location>
        <begin position="103"/>
        <end position="122"/>
    </location>
</feature>
<evidence type="ECO:0000256" key="6">
    <source>
        <dbReference type="ARBA" id="ARBA00022989"/>
    </source>
</evidence>
<dbReference type="InterPro" id="IPR035906">
    <property type="entry name" value="MetI-like_sf"/>
</dbReference>
<feature type="transmembrane region" description="Helical" evidence="8">
    <location>
        <begin position="27"/>
        <end position="53"/>
    </location>
</feature>
<dbReference type="Pfam" id="PF00528">
    <property type="entry name" value="BPD_transp_1"/>
    <property type="match status" value="1"/>
</dbReference>
<dbReference type="AlphaFoldDB" id="A0A255YWH7"/>
<dbReference type="SUPFAM" id="SSF161098">
    <property type="entry name" value="MetI-like"/>
    <property type="match status" value="1"/>
</dbReference>
<keyword evidence="11" id="KW-1185">Reference proteome</keyword>
<dbReference type="CDD" id="cd06261">
    <property type="entry name" value="TM_PBP2"/>
    <property type="match status" value="1"/>
</dbReference>
<keyword evidence="6 8" id="KW-1133">Transmembrane helix</keyword>
<feature type="transmembrane region" description="Helical" evidence="8">
    <location>
        <begin position="282"/>
        <end position="303"/>
    </location>
</feature>
<dbReference type="PANTHER" id="PTHR42929">
    <property type="entry name" value="INNER MEMBRANE ABC TRANSPORTER PERMEASE PROTEIN YDCU-RELATED-RELATED"/>
    <property type="match status" value="1"/>
</dbReference>
<organism evidence="10 11">
    <name type="scientific">Niveispirillum lacus</name>
    <dbReference type="NCBI Taxonomy" id="1981099"/>
    <lineage>
        <taxon>Bacteria</taxon>
        <taxon>Pseudomonadati</taxon>
        <taxon>Pseudomonadota</taxon>
        <taxon>Alphaproteobacteria</taxon>
        <taxon>Rhodospirillales</taxon>
        <taxon>Azospirillaceae</taxon>
        <taxon>Niveispirillum</taxon>
    </lineage>
</organism>
<comment type="caution">
    <text evidence="10">The sequence shown here is derived from an EMBL/GenBank/DDBJ whole genome shotgun (WGS) entry which is preliminary data.</text>
</comment>
<feature type="transmembrane region" description="Helical" evidence="8">
    <location>
        <begin position="226"/>
        <end position="250"/>
    </location>
</feature>
<proteinExistence type="inferred from homology"/>
<dbReference type="PROSITE" id="PS50928">
    <property type="entry name" value="ABC_TM1"/>
    <property type="match status" value="1"/>
</dbReference>
<name>A0A255YWH7_9PROT</name>
<evidence type="ECO:0000256" key="2">
    <source>
        <dbReference type="ARBA" id="ARBA00007069"/>
    </source>
</evidence>
<dbReference type="GO" id="GO:0005886">
    <property type="term" value="C:plasma membrane"/>
    <property type="evidence" value="ECO:0007669"/>
    <property type="project" value="UniProtKB-SubCell"/>
</dbReference>
<evidence type="ECO:0000313" key="11">
    <source>
        <dbReference type="Proteomes" id="UP000216998"/>
    </source>
</evidence>
<dbReference type="Proteomes" id="UP000216998">
    <property type="component" value="Unassembled WGS sequence"/>
</dbReference>
<accession>A0A255YWH7</accession>
<sequence>MAETIQSEMRHTGFLGLLQRVGLSGRALVMAVPYAWLLLFFLIPFLIVLKIALAESQMAIPPFTSLIENVEELKYQITVTFYNFHYMVTDDLYIVAYLNSLKIAFISTICCLLLGYPVAYAIAKADPKWRAPLLMLIILPFWTSFLIRVYAWIGILSNNGVLNNVLLWLGIIDQPLQILYTPVATYIGITYSYLPFMILPLYSTLEKLDNTLLEAAADLGCPPWKAFLKITLPLSVPGMIAGSLLVFIPATGEFVIPELLGGPDTLMIGRTLWTEFFNNRDWPLASAVAVALLLFLVVPIMIFQNVQGKQGGHP</sequence>
<dbReference type="RefSeq" id="WP_094457004.1">
    <property type="nucleotide sequence ID" value="NZ_NOXU01000030.1"/>
</dbReference>
<evidence type="ECO:0000313" key="10">
    <source>
        <dbReference type="EMBL" id="OYQ33562.1"/>
    </source>
</evidence>
<keyword evidence="5 8" id="KW-0812">Transmembrane</keyword>
<evidence type="ECO:0000256" key="7">
    <source>
        <dbReference type="ARBA" id="ARBA00023136"/>
    </source>
</evidence>
<comment type="similarity">
    <text evidence="2">Belongs to the binding-protein-dependent transport system permease family. CysTW subfamily.</text>
</comment>
<gene>
    <name evidence="10" type="ORF">CHU95_14345</name>
</gene>
<dbReference type="EMBL" id="NOXU01000030">
    <property type="protein sequence ID" value="OYQ33562.1"/>
    <property type="molecule type" value="Genomic_DNA"/>
</dbReference>
<dbReference type="OrthoDB" id="7915284at2"/>
<feature type="transmembrane region" description="Helical" evidence="8">
    <location>
        <begin position="183"/>
        <end position="205"/>
    </location>
</feature>
<feature type="domain" description="ABC transmembrane type-1" evidence="9">
    <location>
        <begin position="97"/>
        <end position="303"/>
    </location>
</feature>
<evidence type="ECO:0000259" key="9">
    <source>
        <dbReference type="PROSITE" id="PS50928"/>
    </source>
</evidence>
<evidence type="ECO:0000256" key="1">
    <source>
        <dbReference type="ARBA" id="ARBA00004651"/>
    </source>
</evidence>
<evidence type="ECO:0000256" key="4">
    <source>
        <dbReference type="ARBA" id="ARBA00022475"/>
    </source>
</evidence>
<dbReference type="PANTHER" id="PTHR42929:SF3">
    <property type="entry name" value="PUTRESCINE TRANSPORT SYSTEM PERMEASE PROTEIN POTH"/>
    <property type="match status" value="1"/>
</dbReference>
<comment type="subcellular location">
    <subcellularLocation>
        <location evidence="1 8">Cell membrane</location>
        <topology evidence="1 8">Multi-pass membrane protein</topology>
    </subcellularLocation>
</comment>
<dbReference type="Gene3D" id="1.10.3720.10">
    <property type="entry name" value="MetI-like"/>
    <property type="match status" value="1"/>
</dbReference>
<protein>
    <submittedName>
        <fullName evidence="10">Putrescine ABC transporter permease PotH</fullName>
    </submittedName>
</protein>
<dbReference type="InterPro" id="IPR000515">
    <property type="entry name" value="MetI-like"/>
</dbReference>
<reference evidence="10 11" key="1">
    <citation type="submission" date="2017-07" db="EMBL/GenBank/DDBJ databases">
        <title>Niveispirillum cyanobacteriorum sp. nov., isolated from cyanobacterial aggregates in a eutrophic lake.</title>
        <authorList>
            <person name="Cai H."/>
        </authorList>
    </citation>
    <scope>NUCLEOTIDE SEQUENCE [LARGE SCALE GENOMIC DNA]</scope>
    <source>
        <strain evidence="11">TH1-14</strain>
    </source>
</reference>
<evidence type="ECO:0000256" key="8">
    <source>
        <dbReference type="RuleBase" id="RU363032"/>
    </source>
</evidence>
<evidence type="ECO:0000256" key="5">
    <source>
        <dbReference type="ARBA" id="ARBA00022692"/>
    </source>
</evidence>
<keyword evidence="4" id="KW-1003">Cell membrane</keyword>
<keyword evidence="3 8" id="KW-0813">Transport</keyword>
<dbReference type="GO" id="GO:0055085">
    <property type="term" value="P:transmembrane transport"/>
    <property type="evidence" value="ECO:0007669"/>
    <property type="project" value="InterPro"/>
</dbReference>
<evidence type="ECO:0000256" key="3">
    <source>
        <dbReference type="ARBA" id="ARBA00022448"/>
    </source>
</evidence>